<feature type="transmembrane region" description="Helical" evidence="1">
    <location>
        <begin position="22"/>
        <end position="42"/>
    </location>
</feature>
<accession>A0A397TQ19</accession>
<dbReference type="Proteomes" id="UP000265703">
    <property type="component" value="Unassembled WGS sequence"/>
</dbReference>
<keyword evidence="3" id="KW-1185">Reference proteome</keyword>
<keyword evidence="1" id="KW-1133">Transmembrane helix</keyword>
<name>A0A397TQ19_9GLOM</name>
<dbReference type="EMBL" id="QKYT01000037">
    <property type="protein sequence ID" value="RIA96964.1"/>
    <property type="molecule type" value="Genomic_DNA"/>
</dbReference>
<proteinExistence type="predicted"/>
<feature type="transmembrane region" description="Helical" evidence="1">
    <location>
        <begin position="49"/>
        <end position="68"/>
    </location>
</feature>
<keyword evidence="1" id="KW-0812">Transmembrane</keyword>
<keyword evidence="1" id="KW-0472">Membrane</keyword>
<reference evidence="2 3" key="1">
    <citation type="submission" date="2018-06" db="EMBL/GenBank/DDBJ databases">
        <title>Comparative genomics reveals the genomic features of Rhizophagus irregularis, R. cerebriforme, R. diaphanum and Gigaspora rosea, and their symbiotic lifestyle signature.</title>
        <authorList>
            <person name="Morin E."/>
            <person name="San Clemente H."/>
            <person name="Chen E.C.H."/>
            <person name="De La Providencia I."/>
            <person name="Hainaut M."/>
            <person name="Kuo A."/>
            <person name="Kohler A."/>
            <person name="Murat C."/>
            <person name="Tang N."/>
            <person name="Roy S."/>
            <person name="Loubradou J."/>
            <person name="Henrissat B."/>
            <person name="Grigoriev I.V."/>
            <person name="Corradi N."/>
            <person name="Roux C."/>
            <person name="Martin F.M."/>
        </authorList>
    </citation>
    <scope>NUCLEOTIDE SEQUENCE [LARGE SCALE GENOMIC DNA]</scope>
    <source>
        <strain evidence="2 3">DAOM 227022</strain>
    </source>
</reference>
<evidence type="ECO:0000313" key="2">
    <source>
        <dbReference type="EMBL" id="RIA96964.1"/>
    </source>
</evidence>
<comment type="caution">
    <text evidence="2">The sequence shown here is derived from an EMBL/GenBank/DDBJ whole genome shotgun (WGS) entry which is preliminary data.</text>
</comment>
<dbReference type="AlphaFoldDB" id="A0A397TQ19"/>
<protein>
    <submittedName>
        <fullName evidence="2">Uncharacterized protein</fullName>
    </submittedName>
</protein>
<sequence length="75" mass="8864">MIVTWDFDHVADLIFFNWPYDYVIFICISLNFVFSIGLFPFSFIFISNLYFYTLFIINFISLFLDPLIPSGSAIK</sequence>
<evidence type="ECO:0000313" key="3">
    <source>
        <dbReference type="Proteomes" id="UP000265703"/>
    </source>
</evidence>
<organism evidence="2 3">
    <name type="scientific">Glomus cerebriforme</name>
    <dbReference type="NCBI Taxonomy" id="658196"/>
    <lineage>
        <taxon>Eukaryota</taxon>
        <taxon>Fungi</taxon>
        <taxon>Fungi incertae sedis</taxon>
        <taxon>Mucoromycota</taxon>
        <taxon>Glomeromycotina</taxon>
        <taxon>Glomeromycetes</taxon>
        <taxon>Glomerales</taxon>
        <taxon>Glomeraceae</taxon>
        <taxon>Glomus</taxon>
    </lineage>
</organism>
<gene>
    <name evidence="2" type="ORF">C1645_753974</name>
</gene>
<feature type="non-terminal residue" evidence="2">
    <location>
        <position position="75"/>
    </location>
</feature>
<evidence type="ECO:0000256" key="1">
    <source>
        <dbReference type="SAM" id="Phobius"/>
    </source>
</evidence>